<proteinExistence type="predicted"/>
<feature type="binding site" evidence="8">
    <location>
        <position position="269"/>
    </location>
    <ligand>
        <name>Zn(2+)</name>
        <dbReference type="ChEBI" id="CHEBI:29105"/>
    </ligand>
</feature>
<organism evidence="10 11">
    <name type="scientific">Desulforamulus reducens (strain ATCC BAA-1160 / DSM 100696 / MI-1)</name>
    <name type="common">Desulfotomaculum reducens</name>
    <dbReference type="NCBI Taxonomy" id="349161"/>
    <lineage>
        <taxon>Bacteria</taxon>
        <taxon>Bacillati</taxon>
        <taxon>Bacillota</taxon>
        <taxon>Clostridia</taxon>
        <taxon>Eubacteriales</taxon>
        <taxon>Peptococcaceae</taxon>
        <taxon>Desulforamulus</taxon>
    </lineage>
</organism>
<sequence>MIREYLKNNILITDGAMGTYYAQITGKYNVFPEFANINEPEIIERIHTEYINAGAKLIKTNTFSANSRVLKIPKSEVKKIVLAGLDLANKVAQGKSIFIAASIGPIPEMFDKMETDQENSLDEYKFIVDIFLNSDIKIFMFETFSDVSDLLEITKYIKVKDSSAFIVTQFATTPEGFTRKGLSNKHIIAEVKKSKSIDAYGFNCGVGPTHLFNSLKKLNFADDMVAAAPNAGYPEIVHERMVYIQNPNYFAEKMKDISGLGVKILGGCCGTTPIHIEKMSELIQSYLNAPIPKQQISAKPKVIIDREKTDGFFEKMRKGKFVIAVELDPPFNADTDLILQNAWICKDHGVDAITIADSPMARARADSIMIAAKIKREVGIEVLPHLCCRDKNLNALKSALLAGYIENIRNVLAITGDPVAIADKNDIKGVFNLNSMKLIQLISTMNKELFPEDPINVGGALNLNLLKPEAELAKMVKKINSGATFFLTQPIFEDYVINILRLINKNDGIKILGGIMPLVSYKNALFLNNEVAGIKIPERIINKYNSNMGKDEAEIIGIEIAVEIANKIKESVDGFYFITPFNRVEMIMKIIKKLKCFH</sequence>
<dbReference type="eggNOG" id="COG0646">
    <property type="taxonomic scope" value="Bacteria"/>
</dbReference>
<dbReference type="KEGG" id="drm:Dred_1750"/>
<evidence type="ECO:0000256" key="5">
    <source>
        <dbReference type="ARBA" id="ARBA00022679"/>
    </source>
</evidence>
<protein>
    <submittedName>
        <fullName evidence="10">Methylenetetrahydrofolate reductase</fullName>
    </submittedName>
</protein>
<dbReference type="GO" id="GO:0032259">
    <property type="term" value="P:methylation"/>
    <property type="evidence" value="ECO:0007669"/>
    <property type="project" value="UniProtKB-KW"/>
</dbReference>
<dbReference type="OrthoDB" id="9803687at2"/>
<dbReference type="SUPFAM" id="SSF51730">
    <property type="entry name" value="FAD-linked oxidoreductase"/>
    <property type="match status" value="1"/>
</dbReference>
<dbReference type="PANTHER" id="PTHR11103:SF18">
    <property type="entry name" value="SLR1189 PROTEIN"/>
    <property type="match status" value="1"/>
</dbReference>
<dbReference type="GO" id="GO:0035999">
    <property type="term" value="P:tetrahydrofolate interconversion"/>
    <property type="evidence" value="ECO:0007669"/>
    <property type="project" value="UniProtKB-UniPathway"/>
</dbReference>
<comment type="cofactor">
    <cofactor evidence="1">
        <name>FAD</name>
        <dbReference type="ChEBI" id="CHEBI:57692"/>
    </cofactor>
</comment>
<dbReference type="GO" id="GO:0006555">
    <property type="term" value="P:methionine metabolic process"/>
    <property type="evidence" value="ECO:0007669"/>
    <property type="project" value="InterPro"/>
</dbReference>
<keyword evidence="8" id="KW-0862">Zinc</keyword>
<evidence type="ECO:0000259" key="9">
    <source>
        <dbReference type="PROSITE" id="PS50970"/>
    </source>
</evidence>
<dbReference type="PROSITE" id="PS50970">
    <property type="entry name" value="HCY"/>
    <property type="match status" value="1"/>
</dbReference>
<evidence type="ECO:0000313" key="11">
    <source>
        <dbReference type="Proteomes" id="UP000001556"/>
    </source>
</evidence>
<comment type="cofactor">
    <cofactor evidence="8">
        <name>Zn(2+)</name>
        <dbReference type="ChEBI" id="CHEBI:29105"/>
    </cofactor>
</comment>
<keyword evidence="4" id="KW-0285">Flavoprotein</keyword>
<dbReference type="InterPro" id="IPR003171">
    <property type="entry name" value="Mehydrof_redctse-like"/>
</dbReference>
<dbReference type="Pfam" id="PF02219">
    <property type="entry name" value="MTHFR"/>
    <property type="match status" value="1"/>
</dbReference>
<evidence type="ECO:0000256" key="8">
    <source>
        <dbReference type="PROSITE-ProRule" id="PRU00333"/>
    </source>
</evidence>
<dbReference type="InterPro" id="IPR036589">
    <property type="entry name" value="HCY_dom_sf"/>
</dbReference>
<feature type="binding site" evidence="8">
    <location>
        <position position="204"/>
    </location>
    <ligand>
        <name>Zn(2+)</name>
        <dbReference type="ChEBI" id="CHEBI:29105"/>
    </ligand>
</feature>
<evidence type="ECO:0000256" key="7">
    <source>
        <dbReference type="ARBA" id="ARBA00023002"/>
    </source>
</evidence>
<dbReference type="EMBL" id="CP000612">
    <property type="protein sequence ID" value="ABO50275.1"/>
    <property type="molecule type" value="Genomic_DNA"/>
</dbReference>
<dbReference type="GO" id="GO:0004489">
    <property type="term" value="F:methylenetetrahydrofolate reductase [NAD(P)H] activity"/>
    <property type="evidence" value="ECO:0007669"/>
    <property type="project" value="InterPro"/>
</dbReference>
<keyword evidence="6" id="KW-0274">FAD</keyword>
<gene>
    <name evidence="10" type="ordered locus">Dred_1750</name>
</gene>
<dbReference type="SUPFAM" id="SSF82282">
    <property type="entry name" value="Homocysteine S-methyltransferase"/>
    <property type="match status" value="1"/>
</dbReference>
<dbReference type="InterPro" id="IPR003726">
    <property type="entry name" value="HCY_dom"/>
</dbReference>
<dbReference type="CDD" id="cd00537">
    <property type="entry name" value="MTHFR"/>
    <property type="match status" value="1"/>
</dbReference>
<keyword evidence="7" id="KW-0560">Oxidoreductase</keyword>
<dbReference type="Gene3D" id="3.20.20.220">
    <property type="match status" value="1"/>
</dbReference>
<keyword evidence="5 8" id="KW-0808">Transferase</keyword>
<dbReference type="STRING" id="349161.Dred_1750"/>
<dbReference type="AlphaFoldDB" id="A4J5C2"/>
<keyword evidence="3 8" id="KW-0489">Methyltransferase</keyword>
<evidence type="ECO:0000256" key="4">
    <source>
        <dbReference type="ARBA" id="ARBA00022630"/>
    </source>
</evidence>
<dbReference type="HOGENOM" id="CLU_453272_0_0_9"/>
<evidence type="ECO:0000256" key="2">
    <source>
        <dbReference type="ARBA" id="ARBA00004777"/>
    </source>
</evidence>
<keyword evidence="11" id="KW-1185">Reference proteome</keyword>
<evidence type="ECO:0000256" key="3">
    <source>
        <dbReference type="ARBA" id="ARBA00022603"/>
    </source>
</evidence>
<dbReference type="NCBIfam" id="NF006396">
    <property type="entry name" value="PRK08645.1"/>
    <property type="match status" value="1"/>
</dbReference>
<reference evidence="10 11" key="1">
    <citation type="submission" date="2007-03" db="EMBL/GenBank/DDBJ databases">
        <title>Complete sequence of Desulfotomaculum reducens MI-1.</title>
        <authorList>
            <consortium name="US DOE Joint Genome Institute"/>
            <person name="Copeland A."/>
            <person name="Lucas S."/>
            <person name="Lapidus A."/>
            <person name="Barry K."/>
            <person name="Detter J.C."/>
            <person name="Glavina del Rio T."/>
            <person name="Hammon N."/>
            <person name="Israni S."/>
            <person name="Dalin E."/>
            <person name="Tice H."/>
            <person name="Pitluck S."/>
            <person name="Sims D."/>
            <person name="Brettin T."/>
            <person name="Bruce D."/>
            <person name="Han C."/>
            <person name="Tapia R."/>
            <person name="Schmutz J."/>
            <person name="Larimer F."/>
            <person name="Land M."/>
            <person name="Hauser L."/>
            <person name="Kyrpides N."/>
            <person name="Kim E."/>
            <person name="Tebo B.M."/>
            <person name="Richardson P."/>
        </authorList>
    </citation>
    <scope>NUCLEOTIDE SEQUENCE [LARGE SCALE GENOMIC DNA]</scope>
    <source>
        <strain evidence="10 11">MI-1</strain>
    </source>
</reference>
<evidence type="ECO:0000256" key="6">
    <source>
        <dbReference type="ARBA" id="ARBA00022827"/>
    </source>
</evidence>
<keyword evidence="8" id="KW-0479">Metal-binding</keyword>
<evidence type="ECO:0000313" key="10">
    <source>
        <dbReference type="EMBL" id="ABO50275.1"/>
    </source>
</evidence>
<feature type="domain" description="Hcy-binding" evidence="9">
    <location>
        <begin position="1"/>
        <end position="283"/>
    </location>
</feature>
<accession>A4J5C2</accession>
<dbReference type="PANTHER" id="PTHR11103">
    <property type="entry name" value="SLR1189 PROTEIN"/>
    <property type="match status" value="1"/>
</dbReference>
<feature type="binding site" evidence="8">
    <location>
        <position position="268"/>
    </location>
    <ligand>
        <name>Zn(2+)</name>
        <dbReference type="ChEBI" id="CHEBI:29105"/>
    </ligand>
</feature>
<name>A4J5C2_DESRM</name>
<dbReference type="RefSeq" id="WP_011878089.1">
    <property type="nucleotide sequence ID" value="NC_009253.1"/>
</dbReference>
<comment type="pathway">
    <text evidence="2">One-carbon metabolism; tetrahydrofolate interconversion.</text>
</comment>
<dbReference type="GO" id="GO:0046872">
    <property type="term" value="F:metal ion binding"/>
    <property type="evidence" value="ECO:0007669"/>
    <property type="project" value="UniProtKB-KW"/>
</dbReference>
<dbReference type="UniPathway" id="UPA00193"/>
<dbReference type="Proteomes" id="UP000001556">
    <property type="component" value="Chromosome"/>
</dbReference>
<evidence type="ECO:0000256" key="1">
    <source>
        <dbReference type="ARBA" id="ARBA00001974"/>
    </source>
</evidence>
<dbReference type="eggNOG" id="COG0685">
    <property type="taxonomic scope" value="Bacteria"/>
</dbReference>
<dbReference type="InterPro" id="IPR029041">
    <property type="entry name" value="FAD-linked_oxidoreductase-like"/>
</dbReference>
<dbReference type="Gene3D" id="3.20.20.330">
    <property type="entry name" value="Homocysteine-binding-like domain"/>
    <property type="match status" value="1"/>
</dbReference>
<dbReference type="GO" id="GO:0008168">
    <property type="term" value="F:methyltransferase activity"/>
    <property type="evidence" value="ECO:0007669"/>
    <property type="project" value="UniProtKB-UniRule"/>
</dbReference>
<dbReference type="Pfam" id="PF02574">
    <property type="entry name" value="S-methyl_trans"/>
    <property type="match status" value="1"/>
</dbReference>